<dbReference type="STRING" id="714943.Mucpa_5760"/>
<dbReference type="AlphaFoldDB" id="H1Y5Q2"/>
<sequence>MAGMALALSILALLATFYQAYLQRVHNEKSVKPLPQIDLRDRENTLFIRIQNNGVGPLIVDKLIFTKEQQDYPRIQDCITIDPTEYNQIEITETNKKIVIPGAFLEVFSKIFDKEDSGTMVALFRHELSVLTLKVEGRDIYNNKISIEKSLHWFGRHN</sequence>
<dbReference type="eggNOG" id="ENOG5033AKZ">
    <property type="taxonomic scope" value="Bacteria"/>
</dbReference>
<dbReference type="Proteomes" id="UP000002774">
    <property type="component" value="Chromosome"/>
</dbReference>
<evidence type="ECO:0008006" key="3">
    <source>
        <dbReference type="Google" id="ProtNLM"/>
    </source>
</evidence>
<organism evidence="1 2">
    <name type="scientific">Mucilaginibacter paludis DSM 18603</name>
    <dbReference type="NCBI Taxonomy" id="714943"/>
    <lineage>
        <taxon>Bacteria</taxon>
        <taxon>Pseudomonadati</taxon>
        <taxon>Bacteroidota</taxon>
        <taxon>Sphingobacteriia</taxon>
        <taxon>Sphingobacteriales</taxon>
        <taxon>Sphingobacteriaceae</taxon>
        <taxon>Mucilaginibacter</taxon>
    </lineage>
</organism>
<keyword evidence="2" id="KW-1185">Reference proteome</keyword>
<name>H1Y5Q2_9SPHI</name>
<dbReference type="RefSeq" id="WP_008511247.1">
    <property type="nucleotide sequence ID" value="NZ_CM001403.1"/>
</dbReference>
<evidence type="ECO:0000313" key="1">
    <source>
        <dbReference type="EMBL" id="EHQ29828.1"/>
    </source>
</evidence>
<reference evidence="1" key="1">
    <citation type="submission" date="2011-09" db="EMBL/GenBank/DDBJ databases">
        <title>The permanent draft genome of Mucilaginibacter paludis DSM 18603.</title>
        <authorList>
            <consortium name="US DOE Joint Genome Institute (JGI-PGF)"/>
            <person name="Lucas S."/>
            <person name="Han J."/>
            <person name="Lapidus A."/>
            <person name="Bruce D."/>
            <person name="Goodwin L."/>
            <person name="Pitluck S."/>
            <person name="Peters L."/>
            <person name="Kyrpides N."/>
            <person name="Mavromatis K."/>
            <person name="Ivanova N."/>
            <person name="Mikhailova N."/>
            <person name="Held B."/>
            <person name="Detter J.C."/>
            <person name="Tapia R."/>
            <person name="Han C."/>
            <person name="Land M."/>
            <person name="Hauser L."/>
            <person name="Markowitz V."/>
            <person name="Cheng J.-F."/>
            <person name="Hugenholtz P."/>
            <person name="Woyke T."/>
            <person name="Wu D."/>
            <person name="Tindall B."/>
            <person name="Brambilla E."/>
            <person name="Klenk H.-P."/>
            <person name="Eisen J.A."/>
        </authorList>
    </citation>
    <scope>NUCLEOTIDE SEQUENCE [LARGE SCALE GENOMIC DNA]</scope>
    <source>
        <strain evidence="1">DSM 18603</strain>
    </source>
</reference>
<evidence type="ECO:0000313" key="2">
    <source>
        <dbReference type="Proteomes" id="UP000002774"/>
    </source>
</evidence>
<protein>
    <recommendedName>
        <fullName evidence="3">Late embryogenesis abundant protein LEA-2 subgroup domain-containing protein</fullName>
    </recommendedName>
</protein>
<dbReference type="HOGENOM" id="CLU_1667411_0_0_10"/>
<proteinExistence type="predicted"/>
<gene>
    <name evidence="1" type="ORF">Mucpa_5760</name>
</gene>
<accession>H1Y5Q2</accession>
<dbReference type="EMBL" id="CM001403">
    <property type="protein sequence ID" value="EHQ29828.1"/>
    <property type="molecule type" value="Genomic_DNA"/>
</dbReference>